<name>A0A2I0ULL7_LIMLA</name>
<feature type="region of interest" description="Disordered" evidence="1">
    <location>
        <begin position="43"/>
        <end position="62"/>
    </location>
</feature>
<organism evidence="2 3">
    <name type="scientific">Limosa lapponica baueri</name>
    <dbReference type="NCBI Taxonomy" id="1758121"/>
    <lineage>
        <taxon>Eukaryota</taxon>
        <taxon>Metazoa</taxon>
        <taxon>Chordata</taxon>
        <taxon>Craniata</taxon>
        <taxon>Vertebrata</taxon>
        <taxon>Euteleostomi</taxon>
        <taxon>Archelosauria</taxon>
        <taxon>Archosauria</taxon>
        <taxon>Dinosauria</taxon>
        <taxon>Saurischia</taxon>
        <taxon>Theropoda</taxon>
        <taxon>Coelurosauria</taxon>
        <taxon>Aves</taxon>
        <taxon>Neognathae</taxon>
        <taxon>Neoaves</taxon>
        <taxon>Charadriiformes</taxon>
        <taxon>Scolopacidae</taxon>
        <taxon>Limosa</taxon>
    </lineage>
</organism>
<reference evidence="3" key="1">
    <citation type="submission" date="2017-11" db="EMBL/GenBank/DDBJ databases">
        <authorList>
            <person name="Lima N.C."/>
            <person name="Parody-Merino A.M."/>
            <person name="Battley P.F."/>
            <person name="Fidler A.E."/>
            <person name="Prosdocimi F."/>
        </authorList>
    </citation>
    <scope>NUCLEOTIDE SEQUENCE [LARGE SCALE GENOMIC DNA]</scope>
</reference>
<reference evidence="3" key="2">
    <citation type="submission" date="2017-12" db="EMBL/GenBank/DDBJ databases">
        <title>Genome sequence of the Bar-tailed Godwit (Limosa lapponica baueri).</title>
        <authorList>
            <person name="Lima N.C.B."/>
            <person name="Parody-Merino A.M."/>
            <person name="Battley P.F."/>
            <person name="Fidler A.E."/>
            <person name="Prosdocimi F."/>
        </authorList>
    </citation>
    <scope>NUCLEOTIDE SEQUENCE [LARGE SCALE GENOMIC DNA]</scope>
</reference>
<evidence type="ECO:0000313" key="2">
    <source>
        <dbReference type="EMBL" id="PKU46940.1"/>
    </source>
</evidence>
<evidence type="ECO:0000256" key="1">
    <source>
        <dbReference type="SAM" id="MobiDB-lite"/>
    </source>
</evidence>
<feature type="compositionally biased region" description="Basic and acidic residues" evidence="1">
    <location>
        <begin position="45"/>
        <end position="62"/>
    </location>
</feature>
<proteinExistence type="predicted"/>
<protein>
    <submittedName>
        <fullName evidence="2">Uncharacterized protein</fullName>
    </submittedName>
</protein>
<evidence type="ECO:0000313" key="3">
    <source>
        <dbReference type="Proteomes" id="UP000233556"/>
    </source>
</evidence>
<sequence>MIKGLGGLPYEKRLREPGLFSLEKRRGISGKVYLRKEKKMLGRQSCREQTEREAAERKPRSKKEELYGNALLIGTEIFHYSLRTVEDLHWSRWVFLTGAVACGQHMLELRKSVRKSEQKKETVMY</sequence>
<keyword evidence="3" id="KW-1185">Reference proteome</keyword>
<accession>A0A2I0ULL7</accession>
<gene>
    <name evidence="2" type="ORF">llap_2775</name>
</gene>
<dbReference type="AlphaFoldDB" id="A0A2I0ULL7"/>
<dbReference type="EMBL" id="KZ505694">
    <property type="protein sequence ID" value="PKU46940.1"/>
    <property type="molecule type" value="Genomic_DNA"/>
</dbReference>
<dbReference type="Proteomes" id="UP000233556">
    <property type="component" value="Unassembled WGS sequence"/>
</dbReference>